<evidence type="ECO:0000259" key="7">
    <source>
        <dbReference type="Pfam" id="PF04034"/>
    </source>
</evidence>
<evidence type="ECO:0000313" key="10">
    <source>
        <dbReference type="Proteomes" id="UP000192758"/>
    </source>
</evidence>
<dbReference type="InterPro" id="IPR022968">
    <property type="entry name" value="Tsr3-like"/>
</dbReference>
<comment type="caution">
    <text evidence="9">The sequence shown here is derived from an EMBL/GenBank/DDBJ whole genome shotgun (WGS) entry which is preliminary data.</text>
</comment>
<gene>
    <name evidence="6" type="primary">TSR3</name>
    <name evidence="9" type="ORF">EHP00_1392</name>
</gene>
<keyword evidence="1 6" id="KW-0963">Cytoplasm</keyword>
<evidence type="ECO:0000256" key="2">
    <source>
        <dbReference type="ARBA" id="ARBA00022517"/>
    </source>
</evidence>
<keyword evidence="4 6" id="KW-0808">Transferase</keyword>
<dbReference type="GO" id="GO:0005634">
    <property type="term" value="C:nucleus"/>
    <property type="evidence" value="ECO:0007669"/>
    <property type="project" value="UniProtKB-SubCell"/>
</dbReference>
<comment type="catalytic activity">
    <reaction evidence="6">
        <text>N(1)-methylpseudouridine(1191) in yeast 18S rRNA + S-adenosyl-L-methionine = N(1)-methyl-N(3)-[(3S)-3-amino-3-carboxypropyl]pseudouridine(1191) in yeast 18S rRNA + S-methyl-5'-thioadenosine + H(+)</text>
        <dbReference type="Rhea" id="RHEA:63300"/>
        <dbReference type="Rhea" id="RHEA-COMP:13852"/>
        <dbReference type="Rhea" id="RHEA-COMP:16309"/>
        <dbReference type="ChEBI" id="CHEBI:15378"/>
        <dbReference type="ChEBI" id="CHEBI:17509"/>
        <dbReference type="ChEBI" id="CHEBI:59789"/>
        <dbReference type="ChEBI" id="CHEBI:74890"/>
        <dbReference type="ChEBI" id="CHEBI:146234"/>
    </reaction>
</comment>
<dbReference type="InterPro" id="IPR007209">
    <property type="entry name" value="RNaseL-inhib-like_metal-bd_dom"/>
</dbReference>
<dbReference type="PANTHER" id="PTHR20426:SF0">
    <property type="entry name" value="18S RRNA AMINOCARBOXYPROPYLTRANSFERASE"/>
    <property type="match status" value="1"/>
</dbReference>
<evidence type="ECO:0000256" key="1">
    <source>
        <dbReference type="ARBA" id="ARBA00022490"/>
    </source>
</evidence>
<evidence type="ECO:0000256" key="4">
    <source>
        <dbReference type="ARBA" id="ARBA00022679"/>
    </source>
</evidence>
<feature type="binding site" evidence="6">
    <location>
        <position position="158"/>
    </location>
    <ligand>
        <name>S-adenosyl-L-methionine</name>
        <dbReference type="ChEBI" id="CHEBI:59789"/>
    </ligand>
</feature>
<comment type="catalytic activity">
    <reaction evidence="6">
        <text>an N(1)-methylpseudouridine in rRNA + S-adenosyl-L-methionine = N(1)-methyl-N(3)-[(3S)-3-amino-3-carboxypropyl]pseudouridine in rRNA + S-methyl-5'-thioadenosine + H(+)</text>
        <dbReference type="Rhea" id="RHEA:63296"/>
        <dbReference type="Rhea" id="RHEA-COMP:11634"/>
        <dbReference type="Rhea" id="RHEA-COMP:16310"/>
        <dbReference type="ChEBI" id="CHEBI:15378"/>
        <dbReference type="ChEBI" id="CHEBI:17509"/>
        <dbReference type="ChEBI" id="CHEBI:59789"/>
        <dbReference type="ChEBI" id="CHEBI:74890"/>
        <dbReference type="ChEBI" id="CHEBI:146234"/>
        <dbReference type="EC" id="2.5.1.157"/>
    </reaction>
</comment>
<feature type="binding site" evidence="6">
    <location>
        <position position="118"/>
    </location>
    <ligand>
        <name>S-adenosyl-L-methionine</name>
        <dbReference type="ChEBI" id="CHEBI:59789"/>
    </ligand>
</feature>
<dbReference type="STRING" id="646526.A0A1W0E8S8"/>
<organism evidence="9 10">
    <name type="scientific">Ecytonucleospora hepatopenaei</name>
    <dbReference type="NCBI Taxonomy" id="646526"/>
    <lineage>
        <taxon>Eukaryota</taxon>
        <taxon>Fungi</taxon>
        <taxon>Fungi incertae sedis</taxon>
        <taxon>Microsporidia</taxon>
        <taxon>Enterocytozoonidae</taxon>
        <taxon>Ecytonucleospora</taxon>
    </lineage>
</organism>
<reference evidence="9 10" key="1">
    <citation type="journal article" date="2017" name="Environ. Microbiol.">
        <title>Decay of the glycolytic pathway and adaptation to intranuclear parasitism within Enterocytozoonidae microsporidia.</title>
        <authorList>
            <person name="Wiredu Boakye D."/>
            <person name="Jaroenlak P."/>
            <person name="Prachumwat A."/>
            <person name="Williams T.A."/>
            <person name="Bateman K.S."/>
            <person name="Itsathitphaisarn O."/>
            <person name="Sritunyalucksana K."/>
            <person name="Paszkiewicz K.H."/>
            <person name="Moore K.A."/>
            <person name="Stentiford G.D."/>
            <person name="Williams B.A."/>
        </authorList>
    </citation>
    <scope>NUCLEOTIDE SEQUENCE [LARGE SCALE GENOMIC DNA]</scope>
    <source>
        <strain evidence="9 10">TH1</strain>
    </source>
</reference>
<evidence type="ECO:0000256" key="5">
    <source>
        <dbReference type="ARBA" id="ARBA00022691"/>
    </source>
</evidence>
<comment type="similarity">
    <text evidence="6">Belongs to the TDD superfamily. TSR3 family.</text>
</comment>
<feature type="binding site" evidence="6">
    <location>
        <position position="143"/>
    </location>
    <ligand>
        <name>S-adenosyl-L-methionine</name>
        <dbReference type="ChEBI" id="CHEBI:59789"/>
    </ligand>
</feature>
<dbReference type="VEuPathDB" id="MicrosporidiaDB:EHP00_1392"/>
<accession>A0A1W0E8S8</accession>
<dbReference type="OrthoDB" id="10262062at2759"/>
<dbReference type="InterPro" id="IPR007177">
    <property type="entry name" value="Tsr3_C"/>
</dbReference>
<sequence length="220" mass="25486">MIKRVKMERKNFFLKTESAEGKLNKDIENNAKKMIQNDLKTTEKDNFVNREVKIKKIIYEFGECDPKKCSGHRMVKYKSVLSRPVSSPFYGILLSPIGKKILSKKDKNKVLSSGIGLIDCSWNKINDFDFKKVKCNLYLHRVLPTLIASNTINYGKPYKLNCVEAMAAALYILGFEEEAKNVFSGFSYGDEFFRLNKKALEEYAKCENEKEIKEVQKKYM</sequence>
<dbReference type="EMBL" id="MNPJ01000004">
    <property type="protein sequence ID" value="OQS55664.1"/>
    <property type="molecule type" value="Genomic_DNA"/>
</dbReference>
<evidence type="ECO:0000313" key="9">
    <source>
        <dbReference type="EMBL" id="OQS55664.1"/>
    </source>
</evidence>
<dbReference type="NCBIfam" id="NF002621">
    <property type="entry name" value="PRK02287.1"/>
    <property type="match status" value="1"/>
</dbReference>
<dbReference type="GO" id="GO:0000455">
    <property type="term" value="P:enzyme-directed rRNA pseudouridine synthesis"/>
    <property type="evidence" value="ECO:0007669"/>
    <property type="project" value="UniProtKB-UniRule"/>
</dbReference>
<keyword evidence="10" id="KW-1185">Reference proteome</keyword>
<keyword evidence="2 6" id="KW-0690">Ribosome biogenesis</keyword>
<dbReference type="Pfam" id="PF04068">
    <property type="entry name" value="Fer4_RLI"/>
    <property type="match status" value="1"/>
</dbReference>
<feature type="domain" description="RNase L inhibitor RLI-like possible metal-binding" evidence="8">
    <location>
        <begin position="57"/>
        <end position="80"/>
    </location>
</feature>
<dbReference type="GO" id="GO:1904047">
    <property type="term" value="F:S-adenosyl-L-methionine binding"/>
    <property type="evidence" value="ECO:0007669"/>
    <property type="project" value="UniProtKB-UniRule"/>
</dbReference>
<evidence type="ECO:0000256" key="3">
    <source>
        <dbReference type="ARBA" id="ARBA00022552"/>
    </source>
</evidence>
<feature type="domain" description="16S/18S rRNA aminocarboxypropyltransferase Tsr3 C-terminal" evidence="7">
    <location>
        <begin position="92"/>
        <end position="220"/>
    </location>
</feature>
<comment type="function">
    <text evidence="6">Aminocarboxypropyltransferase that catalyzes the aminocarboxypropyl transfer on pseudouridine at position 1191 (Psi1191) in 18S rRNA. It constitutes the last step in biosynthesis of the hypermodified N1-methyl-N3-(3-amino-3-carboxypropyl) pseudouridine (m1acp3-Psi) conserved in eukaryotic 18S rRNA.</text>
</comment>
<evidence type="ECO:0000256" key="6">
    <source>
        <dbReference type="HAMAP-Rule" id="MF_03146"/>
    </source>
</evidence>
<dbReference type="PANTHER" id="PTHR20426">
    <property type="entry name" value="RIBOSOME BIOGENESIS PROTEIN TSR3 HOMOLOG"/>
    <property type="match status" value="1"/>
</dbReference>
<dbReference type="Proteomes" id="UP000192758">
    <property type="component" value="Unassembled WGS sequence"/>
</dbReference>
<dbReference type="AlphaFoldDB" id="A0A1W0E8S8"/>
<dbReference type="HAMAP" id="MF_01116">
    <property type="entry name" value="TSR3"/>
    <property type="match status" value="1"/>
</dbReference>
<dbReference type="Pfam" id="PF04034">
    <property type="entry name" value="Ribo_biogen_C"/>
    <property type="match status" value="1"/>
</dbReference>
<comment type="subcellular location">
    <subcellularLocation>
        <location evidence="6">Cytoplasm</location>
    </subcellularLocation>
    <subcellularLocation>
        <location evidence="6">Nucleus</location>
    </subcellularLocation>
</comment>
<dbReference type="GO" id="GO:0005737">
    <property type="term" value="C:cytoplasm"/>
    <property type="evidence" value="ECO:0007669"/>
    <property type="project" value="UniProtKB-SubCell"/>
</dbReference>
<evidence type="ECO:0000259" key="8">
    <source>
        <dbReference type="Pfam" id="PF04068"/>
    </source>
</evidence>
<name>A0A1W0E8S8_9MICR</name>
<dbReference type="GO" id="GO:0106388">
    <property type="term" value="F:rRNA small subunit aminocarboxypropyltransferase activity"/>
    <property type="evidence" value="ECO:0007669"/>
    <property type="project" value="UniProtKB-EC"/>
</dbReference>
<dbReference type="EC" id="2.5.1.157" evidence="6"/>
<keyword evidence="3 6" id="KW-0698">rRNA processing</keyword>
<keyword evidence="6" id="KW-0539">Nucleus</keyword>
<protein>
    <recommendedName>
        <fullName evidence="6">18S rRNA aminocarboxypropyltransferase</fullName>
        <ecNumber evidence="6">2.5.1.157</ecNumber>
    </recommendedName>
</protein>
<feature type="binding site" evidence="6">
    <location>
        <position position="70"/>
    </location>
    <ligand>
        <name>S-adenosyl-L-methionine</name>
        <dbReference type="ChEBI" id="CHEBI:59789"/>
    </ligand>
</feature>
<proteinExistence type="inferred from homology"/>
<keyword evidence="5 6" id="KW-0949">S-adenosyl-L-methionine</keyword>